<dbReference type="PANTHER" id="PTHR10110">
    <property type="entry name" value="SODIUM/HYDROGEN EXCHANGER"/>
    <property type="match status" value="1"/>
</dbReference>
<keyword evidence="13" id="KW-1185">Reference proteome</keyword>
<evidence type="ECO:0000259" key="12">
    <source>
        <dbReference type="Pfam" id="PF00999"/>
    </source>
</evidence>
<keyword evidence="9" id="KW-0050">Antiport</keyword>
<dbReference type="GO" id="GO:0098719">
    <property type="term" value="P:sodium ion import across plasma membrane"/>
    <property type="evidence" value="ECO:0007669"/>
    <property type="project" value="TreeGrafter"/>
</dbReference>
<evidence type="ECO:0000256" key="3">
    <source>
        <dbReference type="ARBA" id="ARBA00022692"/>
    </source>
</evidence>
<dbReference type="WBParaSite" id="L893_g3025.t3">
    <property type="protein sequence ID" value="L893_g3025.t3"/>
    <property type="gene ID" value="L893_g3025"/>
</dbReference>
<evidence type="ECO:0000256" key="11">
    <source>
        <dbReference type="SAM" id="Phobius"/>
    </source>
</evidence>
<evidence type="ECO:0000256" key="8">
    <source>
        <dbReference type="ARBA" id="ARBA00023201"/>
    </source>
</evidence>
<feature type="transmembrane region" description="Helical" evidence="11">
    <location>
        <begin position="168"/>
        <end position="191"/>
    </location>
</feature>
<evidence type="ECO:0000256" key="4">
    <source>
        <dbReference type="ARBA" id="ARBA00022989"/>
    </source>
</evidence>
<reference evidence="14" key="1">
    <citation type="submission" date="2016-11" db="UniProtKB">
        <authorList>
            <consortium name="WormBaseParasite"/>
        </authorList>
    </citation>
    <scope>IDENTIFICATION</scope>
</reference>
<dbReference type="InterPro" id="IPR018422">
    <property type="entry name" value="Cation/H_exchanger_CPA1"/>
</dbReference>
<feature type="region of interest" description="Disordered" evidence="10">
    <location>
        <begin position="643"/>
        <end position="685"/>
    </location>
</feature>
<organism evidence="13 14">
    <name type="scientific">Steinernema glaseri</name>
    <dbReference type="NCBI Taxonomy" id="37863"/>
    <lineage>
        <taxon>Eukaryota</taxon>
        <taxon>Metazoa</taxon>
        <taxon>Ecdysozoa</taxon>
        <taxon>Nematoda</taxon>
        <taxon>Chromadorea</taxon>
        <taxon>Rhabditida</taxon>
        <taxon>Tylenchina</taxon>
        <taxon>Panagrolaimomorpha</taxon>
        <taxon>Strongyloidoidea</taxon>
        <taxon>Steinernematidae</taxon>
        <taxon>Steinernema</taxon>
    </lineage>
</organism>
<keyword evidence="2 9" id="KW-0813">Transport</keyword>
<feature type="domain" description="Cation/H+ exchanger transmembrane" evidence="12">
    <location>
        <begin position="5"/>
        <end position="379"/>
    </location>
</feature>
<dbReference type="GO" id="GO:0015386">
    <property type="term" value="F:potassium:proton antiporter activity"/>
    <property type="evidence" value="ECO:0007669"/>
    <property type="project" value="TreeGrafter"/>
</dbReference>
<feature type="transmembrane region" description="Helical" evidence="11">
    <location>
        <begin position="286"/>
        <end position="310"/>
    </location>
</feature>
<accession>A0A1I7ZV99</accession>
<evidence type="ECO:0000256" key="1">
    <source>
        <dbReference type="ARBA" id="ARBA00004141"/>
    </source>
</evidence>
<dbReference type="PRINTS" id="PR01084">
    <property type="entry name" value="NAHEXCHNGR"/>
</dbReference>
<dbReference type="InterPro" id="IPR004709">
    <property type="entry name" value="NaH_exchanger"/>
</dbReference>
<evidence type="ECO:0000313" key="13">
    <source>
        <dbReference type="Proteomes" id="UP000095287"/>
    </source>
</evidence>
<feature type="compositionally biased region" description="Acidic residues" evidence="10">
    <location>
        <begin position="669"/>
        <end position="678"/>
    </location>
</feature>
<name>A0A1I7ZV99_9BILA</name>
<feature type="transmembrane region" description="Helical" evidence="11">
    <location>
        <begin position="66"/>
        <end position="86"/>
    </location>
</feature>
<evidence type="ECO:0000256" key="5">
    <source>
        <dbReference type="ARBA" id="ARBA00023053"/>
    </source>
</evidence>
<evidence type="ECO:0000256" key="6">
    <source>
        <dbReference type="ARBA" id="ARBA00023065"/>
    </source>
</evidence>
<keyword evidence="8 9" id="KW-0739">Sodium transport</keyword>
<protein>
    <recommendedName>
        <fullName evidence="9">Sodium/hydrogen exchanger</fullName>
    </recommendedName>
</protein>
<feature type="transmembrane region" description="Helical" evidence="11">
    <location>
        <begin position="98"/>
        <end position="120"/>
    </location>
</feature>
<proteinExistence type="inferred from homology"/>
<dbReference type="NCBIfam" id="TIGR00840">
    <property type="entry name" value="b_cpa1"/>
    <property type="match status" value="1"/>
</dbReference>
<keyword evidence="6 9" id="KW-0406">Ion transport</keyword>
<sequence>MMNYIPESALQLAIGLVFGTVFHFLDPSQEVYLRPDWFFLYLLPPIVLDAGFFLSNKDFFPNAGTIMVYAVFGTLWNIVMIALTLYGCSDYFSVKTSFIDLCLFATLISAVDPVAVIGVFERLHVNALLHICVFGESLLNDVVTVVLYKTLIVLSEVGTENMNTVDYVTSAVSFIFVSAEGIVFGALSGLLTSLATKYAQIDPLQPLILLLLPYLSYLISEGFGQSGILTIAVCGVVMRQYVLGNMDNSSQIASANCFKMLSSCCEAMIFVFLGVSVISANHYFDPVFVVVTVVSCLVYRFMGVGILTFLVNKRRVNRISGVNQFIMGYGGLRGAICYGLVMSIDENIIPYKKMFFTTTIAVILSTVFIQGLTIKPIVKCLHVRLDDPRKKILLESIHEQVNNDLMAGIEVLAGYRGLHRIRKIFEGYNDRYVKKYLMIEQATPAKRLVKKFENIQLNEAAKLIRAHGSFAGMPTVSSQAVIALPSSRSEIIGFGTSIEMEPSRPTPPDMPRNQSLSVLLQNEFAKVNGPEHGPYSRHFLDYETSGVSPITYAALDKKSEEELSHEGHYQTYPYSRDRQVESLLSTVRKASRGALEKEQPKIPKCTDIFPSTSGVVSSWTKPEKPKFSIGTEDVEISIPTQKVSFKVGTSKDRGTEKGRSDEKRSLMPIDEEASDTEDISSSSTM</sequence>
<keyword evidence="3 9" id="KW-0812">Transmembrane</keyword>
<feature type="transmembrane region" description="Helical" evidence="11">
    <location>
        <begin position="9"/>
        <end position="25"/>
    </location>
</feature>
<dbReference type="GO" id="GO:0051453">
    <property type="term" value="P:regulation of intracellular pH"/>
    <property type="evidence" value="ECO:0007669"/>
    <property type="project" value="TreeGrafter"/>
</dbReference>
<keyword evidence="7 11" id="KW-0472">Membrane</keyword>
<evidence type="ECO:0000256" key="9">
    <source>
        <dbReference type="RuleBase" id="RU003722"/>
    </source>
</evidence>
<comment type="subcellular location">
    <subcellularLocation>
        <location evidence="1">Membrane</location>
        <topology evidence="1">Multi-pass membrane protein</topology>
    </subcellularLocation>
</comment>
<keyword evidence="5" id="KW-0915">Sodium</keyword>
<feature type="transmembrane region" description="Helical" evidence="11">
    <location>
        <begin position="354"/>
        <end position="374"/>
    </location>
</feature>
<evidence type="ECO:0000256" key="2">
    <source>
        <dbReference type="ARBA" id="ARBA00022448"/>
    </source>
</evidence>
<dbReference type="GO" id="GO:0005886">
    <property type="term" value="C:plasma membrane"/>
    <property type="evidence" value="ECO:0007669"/>
    <property type="project" value="TreeGrafter"/>
</dbReference>
<feature type="transmembrane region" description="Helical" evidence="11">
    <location>
        <begin position="256"/>
        <end position="280"/>
    </location>
</feature>
<comment type="similarity">
    <text evidence="9">Belongs to the monovalent cation:proton antiporter 1 (CPA1) transporter (TC 2.A.36) family.</text>
</comment>
<dbReference type="AlphaFoldDB" id="A0A1I7ZV99"/>
<feature type="compositionally biased region" description="Basic and acidic residues" evidence="10">
    <location>
        <begin position="649"/>
        <end position="665"/>
    </location>
</feature>
<feature type="transmembrane region" description="Helical" evidence="11">
    <location>
        <begin position="37"/>
        <end position="54"/>
    </location>
</feature>
<dbReference type="PANTHER" id="PTHR10110:SF125">
    <property type="entry name" value="SODIUM_HYDROGEN EXCHANGER"/>
    <property type="match status" value="1"/>
</dbReference>
<evidence type="ECO:0000256" key="7">
    <source>
        <dbReference type="ARBA" id="ARBA00023136"/>
    </source>
</evidence>
<dbReference type="Pfam" id="PF00999">
    <property type="entry name" value="Na_H_Exchanger"/>
    <property type="match status" value="1"/>
</dbReference>
<keyword evidence="4 11" id="KW-1133">Transmembrane helix</keyword>
<dbReference type="GO" id="GO:0015385">
    <property type="term" value="F:sodium:proton antiporter activity"/>
    <property type="evidence" value="ECO:0007669"/>
    <property type="project" value="InterPro"/>
</dbReference>
<dbReference type="Proteomes" id="UP000095287">
    <property type="component" value="Unplaced"/>
</dbReference>
<dbReference type="InterPro" id="IPR006153">
    <property type="entry name" value="Cation/H_exchanger_TM"/>
</dbReference>
<evidence type="ECO:0000256" key="10">
    <source>
        <dbReference type="SAM" id="MobiDB-lite"/>
    </source>
</evidence>
<evidence type="ECO:0000313" key="14">
    <source>
        <dbReference type="WBParaSite" id="L893_g3025.t3"/>
    </source>
</evidence>
<dbReference type="Gene3D" id="6.10.140.1330">
    <property type="match status" value="1"/>
</dbReference>